<organism evidence="1 2">
    <name type="scientific">Trichinella spiralis</name>
    <name type="common">Trichina worm</name>
    <dbReference type="NCBI Taxonomy" id="6334"/>
    <lineage>
        <taxon>Eukaryota</taxon>
        <taxon>Metazoa</taxon>
        <taxon>Ecdysozoa</taxon>
        <taxon>Nematoda</taxon>
        <taxon>Enoplea</taxon>
        <taxon>Dorylaimia</taxon>
        <taxon>Trichinellida</taxon>
        <taxon>Trichinellidae</taxon>
        <taxon>Trichinella</taxon>
    </lineage>
</organism>
<dbReference type="EMBL" id="JYDH01007407">
    <property type="protein sequence ID" value="KRX86209.1"/>
    <property type="molecule type" value="Genomic_DNA"/>
</dbReference>
<evidence type="ECO:0000313" key="1">
    <source>
        <dbReference type="EMBL" id="KRX86209.1"/>
    </source>
</evidence>
<gene>
    <name evidence="1" type="ORF">T01_10081</name>
</gene>
<proteinExistence type="predicted"/>
<protein>
    <submittedName>
        <fullName evidence="1">Uncharacterized protein</fullName>
    </submittedName>
</protein>
<keyword evidence="2" id="KW-1185">Reference proteome</keyword>
<sequence>MTENRGICISQCYWRIKGGSIKVCSPANISFPMSC</sequence>
<name>A0A0V0XDT8_TRISP</name>
<dbReference type="InParanoid" id="A0A0V0XDT8"/>
<reference evidence="1 2" key="1">
    <citation type="submission" date="2015-01" db="EMBL/GenBank/DDBJ databases">
        <title>Evolution of Trichinella species and genotypes.</title>
        <authorList>
            <person name="Korhonen P.K."/>
            <person name="Edoardo P."/>
            <person name="Giuseppe L.R."/>
            <person name="Gasser R.B."/>
        </authorList>
    </citation>
    <scope>NUCLEOTIDE SEQUENCE [LARGE SCALE GENOMIC DNA]</scope>
    <source>
        <strain evidence="1">ISS3</strain>
    </source>
</reference>
<evidence type="ECO:0000313" key="2">
    <source>
        <dbReference type="Proteomes" id="UP000054776"/>
    </source>
</evidence>
<dbReference type="AlphaFoldDB" id="A0A0V0XDT8"/>
<comment type="caution">
    <text evidence="1">The sequence shown here is derived from an EMBL/GenBank/DDBJ whole genome shotgun (WGS) entry which is preliminary data.</text>
</comment>
<dbReference type="Proteomes" id="UP000054776">
    <property type="component" value="Unassembled WGS sequence"/>
</dbReference>
<accession>A0A0V0XDT8</accession>